<keyword evidence="3" id="KW-1185">Reference proteome</keyword>
<comment type="caution">
    <text evidence="2">The sequence shown here is derived from an EMBL/GenBank/DDBJ whole genome shotgun (WGS) entry which is preliminary data.</text>
</comment>
<name>A0AAW0MGW0_9GOBI</name>
<dbReference type="EMBL" id="JBBPFD010000379">
    <property type="protein sequence ID" value="KAK7879075.1"/>
    <property type="molecule type" value="Genomic_DNA"/>
</dbReference>
<reference evidence="3" key="1">
    <citation type="submission" date="2024-04" db="EMBL/GenBank/DDBJ databases">
        <title>Salinicola lusitanus LLJ914,a marine bacterium isolated from the Okinawa Trough.</title>
        <authorList>
            <person name="Li J."/>
        </authorList>
    </citation>
    <scope>NUCLEOTIDE SEQUENCE [LARGE SCALE GENOMIC DNA]</scope>
</reference>
<evidence type="ECO:0000256" key="1">
    <source>
        <dbReference type="SAM" id="MobiDB-lite"/>
    </source>
</evidence>
<proteinExistence type="predicted"/>
<feature type="compositionally biased region" description="Low complexity" evidence="1">
    <location>
        <begin position="69"/>
        <end position="83"/>
    </location>
</feature>
<evidence type="ECO:0000313" key="2">
    <source>
        <dbReference type="EMBL" id="KAK7879075.1"/>
    </source>
</evidence>
<gene>
    <name evidence="2" type="ORF">WMY93_034140</name>
</gene>
<dbReference type="AlphaFoldDB" id="A0AAW0MGW0"/>
<evidence type="ECO:0000313" key="3">
    <source>
        <dbReference type="Proteomes" id="UP001460270"/>
    </source>
</evidence>
<protein>
    <submittedName>
        <fullName evidence="2">Uncharacterized protein</fullName>
    </submittedName>
</protein>
<accession>A0AAW0MGW0</accession>
<sequence length="121" mass="13496">MLQLVAHARHSRLSRYLQRSVRMSSESARRSRIRLAAIRMHGAQPSCTARMSLAAAHPQRSRVAMPQLRSRNASPASAASQRSLHADTDGQEHERSPTQPQRSSHALAAAQLERSLMRVVR</sequence>
<organism evidence="2 3">
    <name type="scientific">Mugilogobius chulae</name>
    <name type="common">yellowstripe goby</name>
    <dbReference type="NCBI Taxonomy" id="88201"/>
    <lineage>
        <taxon>Eukaryota</taxon>
        <taxon>Metazoa</taxon>
        <taxon>Chordata</taxon>
        <taxon>Craniata</taxon>
        <taxon>Vertebrata</taxon>
        <taxon>Euteleostomi</taxon>
        <taxon>Actinopterygii</taxon>
        <taxon>Neopterygii</taxon>
        <taxon>Teleostei</taxon>
        <taxon>Neoteleostei</taxon>
        <taxon>Acanthomorphata</taxon>
        <taxon>Gobiaria</taxon>
        <taxon>Gobiiformes</taxon>
        <taxon>Gobioidei</taxon>
        <taxon>Gobiidae</taxon>
        <taxon>Gobionellinae</taxon>
        <taxon>Mugilogobius</taxon>
    </lineage>
</organism>
<dbReference type="Proteomes" id="UP001460270">
    <property type="component" value="Unassembled WGS sequence"/>
</dbReference>
<feature type="compositionally biased region" description="Basic and acidic residues" evidence="1">
    <location>
        <begin position="84"/>
        <end position="96"/>
    </location>
</feature>
<feature type="region of interest" description="Disordered" evidence="1">
    <location>
        <begin position="51"/>
        <end position="107"/>
    </location>
</feature>